<evidence type="ECO:0000313" key="2">
    <source>
        <dbReference type="Proteomes" id="UP001066276"/>
    </source>
</evidence>
<reference evidence="1" key="1">
    <citation type="journal article" date="2022" name="bioRxiv">
        <title>Sequencing and chromosome-scale assembly of the giantPleurodeles waltlgenome.</title>
        <authorList>
            <person name="Brown T."/>
            <person name="Elewa A."/>
            <person name="Iarovenko S."/>
            <person name="Subramanian E."/>
            <person name="Araus A.J."/>
            <person name="Petzold A."/>
            <person name="Susuki M."/>
            <person name="Suzuki K.-i.T."/>
            <person name="Hayashi T."/>
            <person name="Toyoda A."/>
            <person name="Oliveira C."/>
            <person name="Osipova E."/>
            <person name="Leigh N.D."/>
            <person name="Simon A."/>
            <person name="Yun M.H."/>
        </authorList>
    </citation>
    <scope>NUCLEOTIDE SEQUENCE</scope>
    <source>
        <strain evidence="1">20211129_DDA</strain>
        <tissue evidence="1">Liver</tissue>
    </source>
</reference>
<dbReference type="EMBL" id="JANPWB010000001">
    <property type="protein sequence ID" value="KAJ1212942.1"/>
    <property type="molecule type" value="Genomic_DNA"/>
</dbReference>
<organism evidence="1 2">
    <name type="scientific">Pleurodeles waltl</name>
    <name type="common">Iberian ribbed newt</name>
    <dbReference type="NCBI Taxonomy" id="8319"/>
    <lineage>
        <taxon>Eukaryota</taxon>
        <taxon>Metazoa</taxon>
        <taxon>Chordata</taxon>
        <taxon>Craniata</taxon>
        <taxon>Vertebrata</taxon>
        <taxon>Euteleostomi</taxon>
        <taxon>Amphibia</taxon>
        <taxon>Batrachia</taxon>
        <taxon>Caudata</taxon>
        <taxon>Salamandroidea</taxon>
        <taxon>Salamandridae</taxon>
        <taxon>Pleurodelinae</taxon>
        <taxon>Pleurodeles</taxon>
    </lineage>
</organism>
<evidence type="ECO:0000313" key="1">
    <source>
        <dbReference type="EMBL" id="KAJ1212942.1"/>
    </source>
</evidence>
<dbReference type="AlphaFoldDB" id="A0AAV7WK41"/>
<gene>
    <name evidence="1" type="ORF">NDU88_000585</name>
</gene>
<keyword evidence="2" id="KW-1185">Reference proteome</keyword>
<accession>A0AAV7WK41</accession>
<name>A0AAV7WK41_PLEWA</name>
<sequence length="87" mass="10253">MQSTRCALRHARNVERIALAHAWHQKWKEDNILCLRWLLEDVPKCAIPHMPKSAEQLILERSSTLKVIRTCRNVPRITRDLTPFRNA</sequence>
<protein>
    <submittedName>
        <fullName evidence="1">Uncharacterized protein</fullName>
    </submittedName>
</protein>
<comment type="caution">
    <text evidence="1">The sequence shown here is derived from an EMBL/GenBank/DDBJ whole genome shotgun (WGS) entry which is preliminary data.</text>
</comment>
<dbReference type="Proteomes" id="UP001066276">
    <property type="component" value="Chromosome 1_1"/>
</dbReference>
<proteinExistence type="predicted"/>